<dbReference type="PROSITE" id="PS01344">
    <property type="entry name" value="FRATAXIN_1"/>
    <property type="match status" value="1"/>
</dbReference>
<dbReference type="InterPro" id="IPR047584">
    <property type="entry name" value="CyaY"/>
</dbReference>
<keyword evidence="3 4" id="KW-0408">Iron</keyword>
<gene>
    <name evidence="4 5" type="primary">cyaY</name>
    <name evidence="5" type="ORF">EIP75_06940</name>
</gene>
<comment type="similarity">
    <text evidence="1 4">Belongs to the frataxin family.</text>
</comment>
<dbReference type="Proteomes" id="UP000269265">
    <property type="component" value="Unassembled WGS sequence"/>
</dbReference>
<evidence type="ECO:0000256" key="4">
    <source>
        <dbReference type="HAMAP-Rule" id="MF_00142"/>
    </source>
</evidence>
<dbReference type="InterPro" id="IPR020895">
    <property type="entry name" value="Frataxin_CS"/>
</dbReference>
<evidence type="ECO:0000256" key="2">
    <source>
        <dbReference type="ARBA" id="ARBA00022723"/>
    </source>
</evidence>
<name>A0A426VEH4_9BURK</name>
<dbReference type="AlphaFoldDB" id="A0A426VEH4"/>
<accession>A0A426VEH4</accession>
<dbReference type="Gene3D" id="3.30.920.10">
    <property type="entry name" value="Frataxin/CyaY"/>
    <property type="match status" value="1"/>
</dbReference>
<organism evidence="5 6">
    <name type="scientific">Aquabacterium soli</name>
    <dbReference type="NCBI Taxonomy" id="2493092"/>
    <lineage>
        <taxon>Bacteria</taxon>
        <taxon>Pseudomonadati</taxon>
        <taxon>Pseudomonadota</taxon>
        <taxon>Betaproteobacteria</taxon>
        <taxon>Burkholderiales</taxon>
        <taxon>Aquabacterium</taxon>
    </lineage>
</organism>
<comment type="function">
    <text evidence="4">Involved in iron-sulfur (Fe-S) cluster assembly. May act as a regulator of Fe-S biogenesis.</text>
</comment>
<dbReference type="GO" id="GO:0008199">
    <property type="term" value="F:ferric iron binding"/>
    <property type="evidence" value="ECO:0007669"/>
    <property type="project" value="InterPro"/>
</dbReference>
<dbReference type="HAMAP" id="MF_00142">
    <property type="entry name" value="CyaY"/>
    <property type="match status" value="1"/>
</dbReference>
<dbReference type="OrthoDB" id="285675at2"/>
<keyword evidence="2 4" id="KW-0479">Metal-binding</keyword>
<evidence type="ECO:0000313" key="6">
    <source>
        <dbReference type="Proteomes" id="UP000269265"/>
    </source>
</evidence>
<comment type="caution">
    <text evidence="5">The sequence shown here is derived from an EMBL/GenBank/DDBJ whole genome shotgun (WGS) entry which is preliminary data.</text>
</comment>
<dbReference type="InterPro" id="IPR002908">
    <property type="entry name" value="Frataxin/CyaY"/>
</dbReference>
<dbReference type="SUPFAM" id="SSF55387">
    <property type="entry name" value="Frataxin/Nqo15-like"/>
    <property type="match status" value="1"/>
</dbReference>
<dbReference type="InterPro" id="IPR036524">
    <property type="entry name" value="Frataxin/CyaY_sf"/>
</dbReference>
<dbReference type="EMBL" id="RSED01000004">
    <property type="protein sequence ID" value="RRS05284.1"/>
    <property type="molecule type" value="Genomic_DNA"/>
</dbReference>
<keyword evidence="6" id="KW-1185">Reference proteome</keyword>
<evidence type="ECO:0000256" key="3">
    <source>
        <dbReference type="ARBA" id="ARBA00023004"/>
    </source>
</evidence>
<dbReference type="PROSITE" id="PS50810">
    <property type="entry name" value="FRATAXIN_2"/>
    <property type="match status" value="1"/>
</dbReference>
<evidence type="ECO:0000313" key="5">
    <source>
        <dbReference type="EMBL" id="RRS05284.1"/>
    </source>
</evidence>
<proteinExistence type="inferred from homology"/>
<reference evidence="5 6" key="1">
    <citation type="submission" date="2018-12" db="EMBL/GenBank/DDBJ databases">
        <title>The whole draft genome of Aquabacterium sp. SJQ9.</title>
        <authorList>
            <person name="Sun L."/>
            <person name="Gao X."/>
            <person name="Chen W."/>
            <person name="Huang K."/>
        </authorList>
    </citation>
    <scope>NUCLEOTIDE SEQUENCE [LARGE SCALE GENOMIC DNA]</scope>
    <source>
        <strain evidence="5 6">SJQ9</strain>
    </source>
</reference>
<evidence type="ECO:0000256" key="1">
    <source>
        <dbReference type="ARBA" id="ARBA00008183"/>
    </source>
</evidence>
<sequence>MSETTTPSGYPDALYDQAASTALSRIEARIDQWLEDDLIDIDSARSGGMITLSMPNRTQLIINTQPPLHELWLAARSGGYHFRFGGESGGEGVWQDTRTGEDFFQALSRCASEQSGQALQF</sequence>
<protein>
    <recommendedName>
        <fullName evidence="4">Iron-sulfur cluster assembly protein CyaY</fullName>
    </recommendedName>
</protein>
<dbReference type="Pfam" id="PF01491">
    <property type="entry name" value="Frataxin_Cyay"/>
    <property type="match status" value="1"/>
</dbReference>
<dbReference type="SMART" id="SM01219">
    <property type="entry name" value="Frataxin_Cyay"/>
    <property type="match status" value="1"/>
</dbReference>
<dbReference type="GO" id="GO:0005737">
    <property type="term" value="C:cytoplasm"/>
    <property type="evidence" value="ECO:0007669"/>
    <property type="project" value="UniProtKB-ARBA"/>
</dbReference>
<dbReference type="NCBIfam" id="TIGR03421">
    <property type="entry name" value="FeS_CyaY"/>
    <property type="match status" value="1"/>
</dbReference>
<dbReference type="GO" id="GO:0016226">
    <property type="term" value="P:iron-sulfur cluster assembly"/>
    <property type="evidence" value="ECO:0007669"/>
    <property type="project" value="UniProtKB-UniRule"/>
</dbReference>
<dbReference type="RefSeq" id="WP_125242502.1">
    <property type="nucleotide sequence ID" value="NZ_RSED01000004.1"/>
</dbReference>